<reference evidence="2 3" key="1">
    <citation type="submission" date="2017-04" db="EMBL/GenBank/DDBJ databases">
        <authorList>
            <person name="Afonso C.L."/>
            <person name="Miller P.J."/>
            <person name="Scott M.A."/>
            <person name="Spackman E."/>
            <person name="Goraichik I."/>
            <person name="Dimitrov K.M."/>
            <person name="Suarez D.L."/>
            <person name="Swayne D.E."/>
        </authorList>
    </citation>
    <scope>NUCLEOTIDE SEQUENCE [LARGE SCALE GENOMIC DNA]</scope>
    <source>
        <strain evidence="2 3">DSM 19625</strain>
    </source>
</reference>
<dbReference type="STRING" id="475255.SAMN04488101_101642"/>
<evidence type="ECO:0000313" key="2">
    <source>
        <dbReference type="EMBL" id="SMC60407.1"/>
    </source>
</evidence>
<name>A0A1W2AIA8_9SPHI</name>
<feature type="domain" description="Helicase HerA central" evidence="1">
    <location>
        <begin position="140"/>
        <end position="394"/>
    </location>
</feature>
<organism evidence="2 3">
    <name type="scientific">Pedobacter nyackensis</name>
    <dbReference type="NCBI Taxonomy" id="475255"/>
    <lineage>
        <taxon>Bacteria</taxon>
        <taxon>Pseudomonadati</taxon>
        <taxon>Bacteroidota</taxon>
        <taxon>Sphingobacteriia</taxon>
        <taxon>Sphingobacteriales</taxon>
        <taxon>Sphingobacteriaceae</taxon>
        <taxon>Pedobacter</taxon>
    </lineage>
</organism>
<accession>A0A1W2AIA8</accession>
<dbReference type="EMBL" id="FWYB01000001">
    <property type="protein sequence ID" value="SMC60407.1"/>
    <property type="molecule type" value="Genomic_DNA"/>
</dbReference>
<dbReference type="Gene3D" id="3.40.50.300">
    <property type="entry name" value="P-loop containing nucleotide triphosphate hydrolases"/>
    <property type="match status" value="2"/>
</dbReference>
<evidence type="ECO:0000313" key="3">
    <source>
        <dbReference type="Proteomes" id="UP000192678"/>
    </source>
</evidence>
<keyword evidence="3" id="KW-1185">Reference proteome</keyword>
<dbReference type="PANTHER" id="PTHR42957:SF1">
    <property type="entry name" value="HELICASE MJ1565-RELATED"/>
    <property type="match status" value="1"/>
</dbReference>
<dbReference type="Proteomes" id="UP000192678">
    <property type="component" value="Unassembled WGS sequence"/>
</dbReference>
<sequence>MDELNSIIKIGVVTSVKGRSVELKVDTTKNVSHLLFKGELIKNVSVGSYVKIAKGFSHLVGKIEGEFITEDKGSDFKSYTSQQDKVKRILQISLVGFLESGVFKQGIKELPLIDNEAYLLTQGEFNLVHKFVQDGEDTFVLGNLAQEKGKEIELGIDRLLASHIGIFGNTGSGKSYTMAKFYHEIINKYKGETKFLENARFILIDFNGEYTIPKPVFGVRDDVIIEEEFKKVYRLSTGKGGSILKYPVAPSVLKDAQFWSLILHCTEKTQAPFVARTLKNEFIESNIRSNDGFKRLISVTLKSILTKVEHNQERNLAFTFLEELARFNLDSKIDGYRALFSDYQKNLQFVPKDKCYLYYNTKSTEPDFLKQVITDKTKALTPNIEGLSEIHIIRLKIIFNFYHEVQKGFANKEHIGPVMGRLDERISDLEKVITVDLNHKDDTLMSIVSLKDVNMQMRKILPMIICKQVYEDKKHRFEKHKYLNIIIDEAHNILSYNSERENESWKDHRLETFEEIIKEGRKFGVFLTIASQRPSDISSTIISQLHNYFLHRLINNKDIEAVEKTISYLDKVSFDSLPILPQGSCILAGLAAQLPIVIEVGKIADRYKPFNETMCLTSNWKD</sequence>
<dbReference type="InterPro" id="IPR002789">
    <property type="entry name" value="HerA_central"/>
</dbReference>
<dbReference type="CDD" id="cd01127">
    <property type="entry name" value="TrwB_TraG_TraD_VirD4"/>
    <property type="match status" value="1"/>
</dbReference>
<dbReference type="Pfam" id="PF01935">
    <property type="entry name" value="DUF87"/>
    <property type="match status" value="1"/>
</dbReference>
<evidence type="ECO:0000259" key="1">
    <source>
        <dbReference type="Pfam" id="PF01935"/>
    </source>
</evidence>
<dbReference type="OrthoDB" id="9806951at2"/>
<dbReference type="InterPro" id="IPR027417">
    <property type="entry name" value="P-loop_NTPase"/>
</dbReference>
<dbReference type="InterPro" id="IPR008571">
    <property type="entry name" value="HerA-like"/>
</dbReference>
<proteinExistence type="predicted"/>
<protein>
    <recommendedName>
        <fullName evidence="1">Helicase HerA central domain-containing protein</fullName>
    </recommendedName>
</protein>
<dbReference type="AlphaFoldDB" id="A0A1W2AIA8"/>
<dbReference type="PANTHER" id="PTHR42957">
    <property type="entry name" value="HELICASE MJ1565-RELATED"/>
    <property type="match status" value="1"/>
</dbReference>
<dbReference type="SUPFAM" id="SSF52540">
    <property type="entry name" value="P-loop containing nucleoside triphosphate hydrolases"/>
    <property type="match status" value="1"/>
</dbReference>
<gene>
    <name evidence="2" type="ORF">SAMN04488101_101642</name>
</gene>
<dbReference type="RefSeq" id="WP_084287201.1">
    <property type="nucleotide sequence ID" value="NZ_FWYB01000001.1"/>
</dbReference>